<dbReference type="InterPro" id="IPR014960">
    <property type="entry name" value="DUF1828"/>
</dbReference>
<evidence type="ECO:0000259" key="2">
    <source>
        <dbReference type="Pfam" id="PF08862"/>
    </source>
</evidence>
<protein>
    <submittedName>
        <fullName evidence="3">DUF1829 domain-containing protein</fullName>
    </submittedName>
</protein>
<gene>
    <name evidence="3" type="ORF">ENG09_07580</name>
</gene>
<feature type="domain" description="DUF1828" evidence="1">
    <location>
        <begin position="34"/>
        <end position="122"/>
    </location>
</feature>
<sequence length="256" mass="29363">MSFSECQDLVNTYTEWLKQKISVQDIDGVCEITTPFLDHHNDHLQIYVKKAGDTLTLTDDGYIIRDLELSGFKIAPGKREQILHSILNGFGAHLRGDEIIVEARTENFSQKKHNMIQAMLAVNDLFVMAKSMVARVFKEDVEKYLRSHQVRFIRSVKFTGKSGLDHSFDFVIPASQKRPERVVQAINHPTRQNIGFLIFAWVQDTKDVRPIESTAYAILNDSEQVIKPDLISALNPYGIKPLLWSKREEYVEELAE</sequence>
<accession>A0A7C1B6K7</accession>
<comment type="caution">
    <text evidence="3">The sequence shown here is derived from an EMBL/GenBank/DDBJ whole genome shotgun (WGS) entry which is preliminary data.</text>
</comment>
<dbReference type="InterPro" id="IPR014961">
    <property type="entry name" value="DUF1829"/>
</dbReference>
<dbReference type="AlphaFoldDB" id="A0A7C1B6K7"/>
<organism evidence="3">
    <name type="scientific">Candidatus Syntropharchaeum butanivorans</name>
    <dbReference type="NCBI Taxonomy" id="1839936"/>
    <lineage>
        <taxon>Archaea</taxon>
        <taxon>Methanobacteriati</taxon>
        <taxon>Methanobacteriota</taxon>
        <taxon>Stenosarchaea group</taxon>
        <taxon>Methanomicrobia</taxon>
        <taxon>Methanosarcinales</taxon>
        <taxon>ANME-2 cluster</taxon>
        <taxon>Candidatus Syntropharchaeum</taxon>
    </lineage>
</organism>
<dbReference type="Pfam" id="PF08862">
    <property type="entry name" value="DUF1829"/>
    <property type="match status" value="1"/>
</dbReference>
<dbReference type="EMBL" id="DQZR01000315">
    <property type="protein sequence ID" value="HDM37078.1"/>
    <property type="molecule type" value="Genomic_DNA"/>
</dbReference>
<evidence type="ECO:0000313" key="3">
    <source>
        <dbReference type="EMBL" id="HDM37078.1"/>
    </source>
</evidence>
<dbReference type="Pfam" id="PF08861">
    <property type="entry name" value="DUF1828"/>
    <property type="match status" value="1"/>
</dbReference>
<dbReference type="Proteomes" id="UP000885863">
    <property type="component" value="Unassembled WGS sequence"/>
</dbReference>
<reference evidence="3" key="1">
    <citation type="journal article" date="2020" name="mSystems">
        <title>Genome- and Community-Level Interaction Insights into Carbon Utilization and Element Cycling Functions of Hydrothermarchaeota in Hydrothermal Sediment.</title>
        <authorList>
            <person name="Zhou Z."/>
            <person name="Liu Y."/>
            <person name="Xu W."/>
            <person name="Pan J."/>
            <person name="Luo Z.H."/>
            <person name="Li M."/>
        </authorList>
    </citation>
    <scope>NUCLEOTIDE SEQUENCE [LARGE SCALE GENOMIC DNA]</scope>
    <source>
        <strain evidence="3">HyVt-185</strain>
    </source>
</reference>
<feature type="domain" description="DUF1829" evidence="2">
    <location>
        <begin position="160"/>
        <end position="247"/>
    </location>
</feature>
<name>A0A7C1B6K7_9EURY</name>
<evidence type="ECO:0000259" key="1">
    <source>
        <dbReference type="Pfam" id="PF08861"/>
    </source>
</evidence>
<proteinExistence type="predicted"/>